<dbReference type="InterPro" id="IPR051256">
    <property type="entry name" value="Dictomallein"/>
</dbReference>
<comment type="caution">
    <text evidence="3">The sequence shown here is derived from an EMBL/GenBank/DDBJ whole genome shotgun (WGS) entry which is preliminary data.</text>
</comment>
<evidence type="ECO:0000313" key="4">
    <source>
        <dbReference type="Proteomes" id="UP000281350"/>
    </source>
</evidence>
<dbReference type="EMBL" id="RBPY01000097">
    <property type="protein sequence ID" value="RMO77323.1"/>
    <property type="molecule type" value="Genomic_DNA"/>
</dbReference>
<proteinExistence type="predicted"/>
<reference evidence="3 4" key="1">
    <citation type="submission" date="2018-08" db="EMBL/GenBank/DDBJ databases">
        <title>Recombination of ecologically and evolutionarily significant loci maintains genetic cohesion in the Pseudomonas syringae species complex.</title>
        <authorList>
            <person name="Dillon M."/>
            <person name="Thakur S."/>
            <person name="Almeida R.N.D."/>
            <person name="Weir B.S."/>
            <person name="Guttman D.S."/>
        </authorList>
    </citation>
    <scope>NUCLEOTIDE SEQUENCE [LARGE SCALE GENOMIC DNA]</scope>
    <source>
        <strain evidence="3 4">ICMP 2732</strain>
    </source>
</reference>
<dbReference type="PANTHER" id="PTHR39540">
    <property type="match status" value="1"/>
</dbReference>
<dbReference type="Pfam" id="PF12561">
    <property type="entry name" value="TagA"/>
    <property type="match status" value="1"/>
</dbReference>
<dbReference type="InterPro" id="IPR035992">
    <property type="entry name" value="Ricin_B-like_lectins"/>
</dbReference>
<accession>A0A3M3Y6L2</accession>
<evidence type="ECO:0000259" key="2">
    <source>
        <dbReference type="Pfam" id="PF12561"/>
    </source>
</evidence>
<sequence length="1098" mass="119036">MARTEGSFSTCVHSLKDSFMDRVFLRVSSLALSINCALVCSVLQADEVAGPLAQNANASEAWRNDLDGPFSGQVDFAQTHAISAQRKVVDPLLVPDREALVVFTPPPLMEYRAVSMVVRYRGVTTVIPMAPPHWMPESTVYDQSNTFSGKPIVGTYPKFSAGAFTATIPYNQFSADTSLSFYSADTLDKVGTLAKSKMIFLNSESDGLVLMNIKGCIFKSESTCKTTLDQYDIEKNPQLANIAAREIFSELPIRQLVFGMGQSYWPYIIARGPDGKPHRYSTSDSDYLEWAAFGDKTLPAKVGMGNYWRAASDLGDKQPGKFVAISGQLLDVPDDIPVLPPGVGASCGGNSCNYPSAPMGFWHELGHGLGLPHNTPPRYEKWAYRSYDLKFLPNYHPDPGRYGLGVDYLGLHYFGHVVGSLAEPAWPGSTASAPWVDEFEALRSKNASATADWRHYIAPYTHQQMLRVQQRFGSFPAGLQYAELLDDHRRPPGSAQVQGLESQAVPEQLMDPGIDEASHDIGTQLKLTQPGQVPLLKGVPVQTLVITLASADYNSQKLSQIYPPIISNYGNVFAPTARYSSSRDVPLPDDVTAATDGELSATPVQPSPVPDAPHTNAFTSARIQSAPTGLCLSLLTNNTPGFERCSTTSFQQRWTAGEGERFNLVNSGTGKCIDGDLAMVNCTQNSIHLWRYREDITGSKTVLRLQNVHNGKFITARDGSTVSVEGIGGKEQEFYAVPGAAAPGNYVLRVQYANGSIDSWSLYSGTVDSGDVVSAAVNVSSARKPVFAELLSNNVSVDKRMLDDQPELPPAIVVGAEAGYPVITPQYLRSRLTGQCLSRAATGLTQEPCNVGDARQQWGMSSVLNGSGQELILTGPNTASCLGKTLTLSVCDINTPQFQWRVRPDIAQPGAIELQGGEDGKFITAERSGSVMMQGVTYGAEQNFDRLGPDTIAPLIKIHSIGQKCLMRFGDGVVTQPCVNDINQQWRTGELKDYDARGSHFNLVTPDGSRCLVDGLKMRDCQVGLNTHRWTRRADFPGGAWSQVQSLATGTFITASPNNPTVTQAGLDYEPTQKFTFGPVALSRTAAEEQTPAGSAPR</sequence>
<evidence type="ECO:0000256" key="1">
    <source>
        <dbReference type="SAM" id="MobiDB-lite"/>
    </source>
</evidence>
<feature type="region of interest" description="Disordered" evidence="1">
    <location>
        <begin position="581"/>
        <end position="610"/>
    </location>
</feature>
<evidence type="ECO:0000313" key="3">
    <source>
        <dbReference type="EMBL" id="RMO77323.1"/>
    </source>
</evidence>
<feature type="domain" description="ToxR activated gene A lipoprotein" evidence="2">
    <location>
        <begin position="534"/>
        <end position="790"/>
    </location>
</feature>
<dbReference type="AlphaFoldDB" id="A0A3M3Y6L2"/>
<dbReference type="SUPFAM" id="SSF50370">
    <property type="entry name" value="Ricin B-like lectins"/>
    <property type="match status" value="3"/>
</dbReference>
<gene>
    <name evidence="3" type="ORF">ALQ36_101210</name>
</gene>
<protein>
    <submittedName>
        <fullName evidence="3">ToxR-activated protein A protein</fullName>
    </submittedName>
</protein>
<dbReference type="Proteomes" id="UP000281350">
    <property type="component" value="Unassembled WGS sequence"/>
</dbReference>
<dbReference type="PANTHER" id="PTHR39540:SF1">
    <property type="entry name" value="DICTOMALLEIN-1-RELATED"/>
    <property type="match status" value="1"/>
</dbReference>
<name>A0A3M3Y6L2_9PSED</name>
<organism evidence="3 4">
    <name type="scientific">Pseudomonas syringae pv. primulae</name>
    <dbReference type="NCBI Taxonomy" id="251707"/>
    <lineage>
        <taxon>Bacteria</taxon>
        <taxon>Pseudomonadati</taxon>
        <taxon>Pseudomonadota</taxon>
        <taxon>Gammaproteobacteria</taxon>
        <taxon>Pseudomonadales</taxon>
        <taxon>Pseudomonadaceae</taxon>
        <taxon>Pseudomonas</taxon>
    </lineage>
</organism>
<dbReference type="Gene3D" id="2.80.10.50">
    <property type="match status" value="2"/>
</dbReference>
<dbReference type="InterPro" id="IPR022218">
    <property type="entry name" value="TagA_dom"/>
</dbReference>